<dbReference type="AlphaFoldDB" id="C9MQ67"/>
<evidence type="ECO:0000313" key="2">
    <source>
        <dbReference type="EMBL" id="EEX18323.1"/>
    </source>
</evidence>
<feature type="signal peptide" evidence="1">
    <location>
        <begin position="1"/>
        <end position="29"/>
    </location>
</feature>
<accession>C9MQ67</accession>
<comment type="caution">
    <text evidence="2">The sequence shown here is derived from an EMBL/GenBank/DDBJ whole genome shotgun (WGS) entry which is preliminary data.</text>
</comment>
<sequence length="197" mass="21275">MKIKRINTAILLLALAGIVLTGCSNEDLANVTPQEGTGNVSFSIVEKDYEPADNTPKSRAAEETKPEIQDLGDGLMAEVSLVPDTTHRAETPTTRAINTPTHYTIQAYQGGVKKGELKGTFNGSTFTPDTGQPKSISLPHGTYDFVCFNNGVTSNGTQLTVNRSDAGTARFDVQRNVVINQDPKQQVKFRRNGHLVG</sequence>
<keyword evidence="3" id="KW-1185">Reference proteome</keyword>
<dbReference type="RefSeq" id="WP_004383439.1">
    <property type="nucleotide sequence ID" value="NZ_GG698714.1"/>
</dbReference>
<name>C9MQ67_9BACT</name>
<keyword evidence="1" id="KW-0732">Signal</keyword>
<protein>
    <recommendedName>
        <fullName evidence="4">Lipoprotein</fullName>
    </recommendedName>
</protein>
<dbReference type="HOGENOM" id="CLU_1383044_0_0_10"/>
<evidence type="ECO:0000313" key="3">
    <source>
        <dbReference type="Proteomes" id="UP000003327"/>
    </source>
</evidence>
<evidence type="ECO:0000256" key="1">
    <source>
        <dbReference type="SAM" id="SignalP"/>
    </source>
</evidence>
<reference evidence="2 3" key="1">
    <citation type="submission" date="2009-09" db="EMBL/GenBank/DDBJ databases">
        <authorList>
            <person name="Weinstock G."/>
            <person name="Sodergren E."/>
            <person name="Clifton S."/>
            <person name="Fulton L."/>
            <person name="Fulton B."/>
            <person name="Courtney L."/>
            <person name="Fronick C."/>
            <person name="Harrison M."/>
            <person name="Strong C."/>
            <person name="Farmer C."/>
            <person name="Delahaunty K."/>
            <person name="Markovic C."/>
            <person name="Hall O."/>
            <person name="Minx P."/>
            <person name="Tomlinson C."/>
            <person name="Mitreva M."/>
            <person name="Nelson J."/>
            <person name="Hou S."/>
            <person name="Wollam A."/>
            <person name="Pepin K.H."/>
            <person name="Johnson M."/>
            <person name="Bhonagiri V."/>
            <person name="Nash W.E."/>
            <person name="Warren W."/>
            <person name="Chinwalla A."/>
            <person name="Mardis E.R."/>
            <person name="Wilson R.K."/>
        </authorList>
    </citation>
    <scope>NUCLEOTIDE SEQUENCE [LARGE SCALE GENOMIC DNA]</scope>
    <source>
        <strain evidence="2 3">F0319</strain>
    </source>
</reference>
<dbReference type="Proteomes" id="UP000003327">
    <property type="component" value="Unassembled WGS sequence"/>
</dbReference>
<organism evidence="2 3">
    <name type="scientific">Prevotella veroralis F0319</name>
    <dbReference type="NCBI Taxonomy" id="649761"/>
    <lineage>
        <taxon>Bacteria</taxon>
        <taxon>Pseudomonadati</taxon>
        <taxon>Bacteroidota</taxon>
        <taxon>Bacteroidia</taxon>
        <taxon>Bacteroidales</taxon>
        <taxon>Prevotellaceae</taxon>
        <taxon>Prevotella</taxon>
    </lineage>
</organism>
<feature type="chain" id="PRO_5002998035" description="Lipoprotein" evidence="1">
    <location>
        <begin position="30"/>
        <end position="197"/>
    </location>
</feature>
<proteinExistence type="predicted"/>
<gene>
    <name evidence="2" type="ORF">HMPREF0973_01766</name>
</gene>
<dbReference type="PROSITE" id="PS51257">
    <property type="entry name" value="PROKAR_LIPOPROTEIN"/>
    <property type="match status" value="1"/>
</dbReference>
<evidence type="ECO:0008006" key="4">
    <source>
        <dbReference type="Google" id="ProtNLM"/>
    </source>
</evidence>
<dbReference type="EMBL" id="ACVA01000040">
    <property type="protein sequence ID" value="EEX18323.1"/>
    <property type="molecule type" value="Genomic_DNA"/>
</dbReference>